<evidence type="ECO:0000313" key="3">
    <source>
        <dbReference type="Proteomes" id="UP001596160"/>
    </source>
</evidence>
<keyword evidence="3" id="KW-1185">Reference proteome</keyword>
<name>A0ABW0AJW6_9ACTN</name>
<feature type="region of interest" description="Disordered" evidence="1">
    <location>
        <begin position="137"/>
        <end position="162"/>
    </location>
</feature>
<evidence type="ECO:0000256" key="1">
    <source>
        <dbReference type="SAM" id="MobiDB-lite"/>
    </source>
</evidence>
<dbReference type="Proteomes" id="UP001596160">
    <property type="component" value="Unassembled WGS sequence"/>
</dbReference>
<comment type="caution">
    <text evidence="2">The sequence shown here is derived from an EMBL/GenBank/DDBJ whole genome shotgun (WGS) entry which is preliminary data.</text>
</comment>
<dbReference type="RefSeq" id="WP_344480357.1">
    <property type="nucleotide sequence ID" value="NZ_BAAASB010000014.1"/>
</dbReference>
<dbReference type="EMBL" id="JBHSKP010000013">
    <property type="protein sequence ID" value="MFC5154062.1"/>
    <property type="molecule type" value="Genomic_DNA"/>
</dbReference>
<gene>
    <name evidence="2" type="ORF">ACFPRH_20210</name>
</gene>
<evidence type="ECO:0000313" key="2">
    <source>
        <dbReference type="EMBL" id="MFC5154062.1"/>
    </source>
</evidence>
<proteinExistence type="predicted"/>
<accession>A0ABW0AJW6</accession>
<protein>
    <submittedName>
        <fullName evidence="2">Uncharacterized protein</fullName>
    </submittedName>
</protein>
<sequence length="162" mass="17423">MVRLFGDHEPSQSSVEMHHLPVRHVPALLNAVGATLDLGLRPFQCLPEDYEGEAARWLAEQLGDAIGIVGNWPVLGSEDDPNPSWYTQQLSTCWSGPFLELPGPSLDAPCILRMYQLTDTAAHAVITALTRTAYPKTPKLSTGPARVPPMSAAEGRSTPGPG</sequence>
<organism evidence="2 3">
    <name type="scientific">Streptomyces amakusaensis</name>
    <dbReference type="NCBI Taxonomy" id="67271"/>
    <lineage>
        <taxon>Bacteria</taxon>
        <taxon>Bacillati</taxon>
        <taxon>Actinomycetota</taxon>
        <taxon>Actinomycetes</taxon>
        <taxon>Kitasatosporales</taxon>
        <taxon>Streptomycetaceae</taxon>
        <taxon>Streptomyces</taxon>
    </lineage>
</organism>
<reference evidence="3" key="1">
    <citation type="journal article" date="2019" name="Int. J. Syst. Evol. Microbiol.">
        <title>The Global Catalogue of Microorganisms (GCM) 10K type strain sequencing project: providing services to taxonomists for standard genome sequencing and annotation.</title>
        <authorList>
            <consortium name="The Broad Institute Genomics Platform"/>
            <consortium name="The Broad Institute Genome Sequencing Center for Infectious Disease"/>
            <person name="Wu L."/>
            <person name="Ma J."/>
        </authorList>
    </citation>
    <scope>NUCLEOTIDE SEQUENCE [LARGE SCALE GENOMIC DNA]</scope>
    <source>
        <strain evidence="3">PCU 266</strain>
    </source>
</reference>